<evidence type="ECO:0000256" key="2">
    <source>
        <dbReference type="SAM" id="Phobius"/>
    </source>
</evidence>
<keyword evidence="4" id="KW-1185">Reference proteome</keyword>
<reference evidence="4" key="1">
    <citation type="submission" date="2018-02" db="EMBL/GenBank/DDBJ databases">
        <authorList>
            <person name="Holder M.E."/>
            <person name="Ajami N.J."/>
            <person name="Petrosino J.F."/>
        </authorList>
    </citation>
    <scope>NUCLEOTIDE SEQUENCE [LARGE SCALE GENOMIC DNA]</scope>
    <source>
        <strain evidence="4">CCUG 47711</strain>
    </source>
</reference>
<evidence type="ECO:0000313" key="3">
    <source>
        <dbReference type="EMBL" id="AVM42135.1"/>
    </source>
</evidence>
<accession>A0A2S0KM77</accession>
<evidence type="ECO:0000256" key="1">
    <source>
        <dbReference type="SAM" id="MobiDB-lite"/>
    </source>
</evidence>
<feature type="compositionally biased region" description="Basic and acidic residues" evidence="1">
    <location>
        <begin position="14"/>
        <end position="31"/>
    </location>
</feature>
<feature type="compositionally biased region" description="Low complexity" evidence="1">
    <location>
        <begin position="1"/>
        <end position="13"/>
    </location>
</feature>
<feature type="compositionally biased region" description="Polar residues" evidence="1">
    <location>
        <begin position="32"/>
        <end position="56"/>
    </location>
</feature>
<dbReference type="AlphaFoldDB" id="A0A2S0KM77"/>
<organism evidence="3 4">
    <name type="scientific">Fastidiosipila sanguinis</name>
    <dbReference type="NCBI Taxonomy" id="236753"/>
    <lineage>
        <taxon>Bacteria</taxon>
        <taxon>Bacillati</taxon>
        <taxon>Bacillota</taxon>
        <taxon>Clostridia</taxon>
        <taxon>Eubacteriales</taxon>
        <taxon>Oscillospiraceae</taxon>
        <taxon>Fastidiosipila</taxon>
    </lineage>
</organism>
<feature type="region of interest" description="Disordered" evidence="1">
    <location>
        <begin position="1"/>
        <end position="129"/>
    </location>
</feature>
<evidence type="ECO:0000313" key="4">
    <source>
        <dbReference type="Proteomes" id="UP000237947"/>
    </source>
</evidence>
<keyword evidence="2" id="KW-0472">Membrane</keyword>
<gene>
    <name evidence="3" type="ORF">C5Q98_02315</name>
</gene>
<protein>
    <submittedName>
        <fullName evidence="3">Uncharacterized protein</fullName>
    </submittedName>
</protein>
<proteinExistence type="predicted"/>
<dbReference type="Proteomes" id="UP000237947">
    <property type="component" value="Chromosome"/>
</dbReference>
<sequence>MTEQNNKNSNFNNNKERDRELGQFKRPEKPVSKSSSSDTQNEKSSIYPNVNSSNANVDKDKIRKNNNLDGTSVFNFGEEEKVKPINRNKQDATQKINLVDVKTRQNNKSSDFTPRRSEANISRSNNVDSRTKSISSAEIKKYYQEKSDNKFATKDIEITYRDREADNEPVIKNLAKITILNSAKKDIPFFNRFKRKGPNKIYRLKGFANKEYAKQVRKNKQNYIKWANRIFWILLAVTLLIVYYFIDPMERINALKHMLGMD</sequence>
<feature type="compositionally biased region" description="Polar residues" evidence="1">
    <location>
        <begin position="119"/>
        <end position="129"/>
    </location>
</feature>
<feature type="compositionally biased region" description="Polar residues" evidence="1">
    <location>
        <begin position="65"/>
        <end position="74"/>
    </location>
</feature>
<dbReference type="KEGG" id="fsa:C5Q98_02315"/>
<keyword evidence="2" id="KW-0812">Transmembrane</keyword>
<feature type="transmembrane region" description="Helical" evidence="2">
    <location>
        <begin position="226"/>
        <end position="246"/>
    </location>
</feature>
<name>A0A2S0KM77_9FIRM</name>
<dbReference type="EMBL" id="CP027226">
    <property type="protein sequence ID" value="AVM42135.1"/>
    <property type="molecule type" value="Genomic_DNA"/>
</dbReference>
<feature type="compositionally biased region" description="Basic and acidic residues" evidence="1">
    <location>
        <begin position="78"/>
        <end position="92"/>
    </location>
</feature>
<keyword evidence="2" id="KW-1133">Transmembrane helix</keyword>
<dbReference type="RefSeq" id="WP_106012121.1">
    <property type="nucleotide sequence ID" value="NZ_CP027226.1"/>
</dbReference>